<protein>
    <recommendedName>
        <fullName evidence="3">DinB-like domain-containing protein</fullName>
    </recommendedName>
</protein>
<keyword evidence="2" id="KW-1185">Reference proteome</keyword>
<proteinExistence type="predicted"/>
<gene>
    <name evidence="1" type="ORF">KDH_72440</name>
</gene>
<evidence type="ECO:0000313" key="2">
    <source>
        <dbReference type="Proteomes" id="UP001344906"/>
    </source>
</evidence>
<organism evidence="1 2">
    <name type="scientific">Dictyobacter halimunensis</name>
    <dbReference type="NCBI Taxonomy" id="3026934"/>
    <lineage>
        <taxon>Bacteria</taxon>
        <taxon>Bacillati</taxon>
        <taxon>Chloroflexota</taxon>
        <taxon>Ktedonobacteria</taxon>
        <taxon>Ktedonobacterales</taxon>
        <taxon>Dictyobacteraceae</taxon>
        <taxon>Dictyobacter</taxon>
    </lineage>
</organism>
<name>A0ABQ6G4D7_9CHLR</name>
<evidence type="ECO:0008006" key="3">
    <source>
        <dbReference type="Google" id="ProtNLM"/>
    </source>
</evidence>
<dbReference type="EMBL" id="BSRI01000002">
    <property type="protein sequence ID" value="GLV60425.1"/>
    <property type="molecule type" value="Genomic_DNA"/>
</dbReference>
<sequence length="226" mass="25480">MANQLRVMLEIGLKGKKVVAVAPDWPGLERGAKTEEAAIERLQSYLPRYAQVAKLAGMEGEFAALTTVDIVEHYPGTGSTDFWGISFAFSSIDMRDLSSGELERELTLMQACWAFFDDVRLRVSVQMQKGPRGGGRDRDQIVDHTIHVEQEWAKKVGVPIPQDAMLIGEGLQAYRDAYRDAIRAFHSEGKMARTWPLRYLIRHTAFHTLDHAWEMEDKDLTDGKSA</sequence>
<accession>A0ABQ6G4D7</accession>
<comment type="caution">
    <text evidence="1">The sequence shown here is derived from an EMBL/GenBank/DDBJ whole genome shotgun (WGS) entry which is preliminary data.</text>
</comment>
<reference evidence="1 2" key="1">
    <citation type="submission" date="2023-02" db="EMBL/GenBank/DDBJ databases">
        <title>Dictyobacter halimunensis sp. nov., a new member of the class Ktedonobacteria from forest soil in a geothermal area.</title>
        <authorList>
            <person name="Rachmania M.K."/>
            <person name="Ningsih F."/>
            <person name="Sakai Y."/>
            <person name="Yabe S."/>
            <person name="Yokota A."/>
            <person name="Sjamsuridzal W."/>
        </authorList>
    </citation>
    <scope>NUCLEOTIDE SEQUENCE [LARGE SCALE GENOMIC DNA]</scope>
    <source>
        <strain evidence="1 2">S3.2.2.5</strain>
    </source>
</reference>
<dbReference type="RefSeq" id="WP_338257492.1">
    <property type="nucleotide sequence ID" value="NZ_BSRI01000002.1"/>
</dbReference>
<evidence type="ECO:0000313" key="1">
    <source>
        <dbReference type="EMBL" id="GLV60425.1"/>
    </source>
</evidence>
<dbReference type="Proteomes" id="UP001344906">
    <property type="component" value="Unassembled WGS sequence"/>
</dbReference>